<evidence type="ECO:0000259" key="2">
    <source>
        <dbReference type="Pfam" id="PF00857"/>
    </source>
</evidence>
<dbReference type="EMBL" id="JASJOU010000001">
    <property type="protein sequence ID" value="MDJ1500218.1"/>
    <property type="molecule type" value="Genomic_DNA"/>
</dbReference>
<keyword evidence="1 3" id="KW-0378">Hydrolase</keyword>
<dbReference type="Gene3D" id="3.40.50.850">
    <property type="entry name" value="Isochorismatase-like"/>
    <property type="match status" value="1"/>
</dbReference>
<dbReference type="RefSeq" id="WP_314509740.1">
    <property type="nucleotide sequence ID" value="NZ_JASJOU010000001.1"/>
</dbReference>
<dbReference type="InterPro" id="IPR000868">
    <property type="entry name" value="Isochorismatase-like_dom"/>
</dbReference>
<evidence type="ECO:0000313" key="3">
    <source>
        <dbReference type="EMBL" id="MDJ1500218.1"/>
    </source>
</evidence>
<dbReference type="Proteomes" id="UP001232063">
    <property type="component" value="Unassembled WGS sequence"/>
</dbReference>
<dbReference type="AlphaFoldDB" id="A0AAE3UBU9"/>
<dbReference type="GO" id="GO:0016787">
    <property type="term" value="F:hydrolase activity"/>
    <property type="evidence" value="ECO:0007669"/>
    <property type="project" value="UniProtKB-KW"/>
</dbReference>
<dbReference type="Pfam" id="PF00857">
    <property type="entry name" value="Isochorismatase"/>
    <property type="match status" value="1"/>
</dbReference>
<sequence>MRALLIIDMQNESFVSMDAMFEGEAVITRIQTLAEAFRAKGDKVIFIQHDGSSEGCYIPHTEGWEILPALPVNPDDLVISKTANDAFYKTDLKQILDNLTITELVVTGCATDFCVDATVKAALVNDLPVTVLSNAHTTEDKPHLTAKQIIDHYNWIWSAMAQTKSAIQVVDFDTYTQTAS</sequence>
<reference evidence="3" key="1">
    <citation type="submission" date="2023-05" db="EMBL/GenBank/DDBJ databases">
        <authorList>
            <person name="Zhang X."/>
        </authorList>
    </citation>
    <scope>NUCLEOTIDE SEQUENCE</scope>
    <source>
        <strain evidence="3">BD1B2-1</strain>
    </source>
</reference>
<comment type="caution">
    <text evidence="3">The sequence shown here is derived from an EMBL/GenBank/DDBJ whole genome shotgun (WGS) entry which is preliminary data.</text>
</comment>
<evidence type="ECO:0000256" key="1">
    <source>
        <dbReference type="ARBA" id="ARBA00022801"/>
    </source>
</evidence>
<dbReference type="PANTHER" id="PTHR43540">
    <property type="entry name" value="PEROXYUREIDOACRYLATE/UREIDOACRYLATE AMIDOHYDROLASE-RELATED"/>
    <property type="match status" value="1"/>
</dbReference>
<organism evidence="3 4">
    <name type="scientific">Xanthocytophaga agilis</name>
    <dbReference type="NCBI Taxonomy" id="3048010"/>
    <lineage>
        <taxon>Bacteria</taxon>
        <taxon>Pseudomonadati</taxon>
        <taxon>Bacteroidota</taxon>
        <taxon>Cytophagia</taxon>
        <taxon>Cytophagales</taxon>
        <taxon>Rhodocytophagaceae</taxon>
        <taxon>Xanthocytophaga</taxon>
    </lineage>
</organism>
<gene>
    <name evidence="3" type="ORF">QNI22_06155</name>
</gene>
<keyword evidence="4" id="KW-1185">Reference proteome</keyword>
<proteinExistence type="predicted"/>
<dbReference type="SUPFAM" id="SSF52499">
    <property type="entry name" value="Isochorismatase-like hydrolases"/>
    <property type="match status" value="1"/>
</dbReference>
<feature type="domain" description="Isochorismatase-like" evidence="2">
    <location>
        <begin position="3"/>
        <end position="140"/>
    </location>
</feature>
<dbReference type="PANTHER" id="PTHR43540:SF1">
    <property type="entry name" value="ISOCHORISMATASE HYDROLASE"/>
    <property type="match status" value="1"/>
</dbReference>
<accession>A0AAE3UBU9</accession>
<dbReference type="CDD" id="cd01014">
    <property type="entry name" value="nicotinamidase_related"/>
    <property type="match status" value="1"/>
</dbReference>
<dbReference type="InterPro" id="IPR036380">
    <property type="entry name" value="Isochorismatase-like_sf"/>
</dbReference>
<protein>
    <submittedName>
        <fullName evidence="3">Cysteine hydrolase family protein</fullName>
        <ecNumber evidence="3">3.-.-.-</ecNumber>
    </submittedName>
</protein>
<dbReference type="EC" id="3.-.-.-" evidence="3"/>
<evidence type="ECO:0000313" key="4">
    <source>
        <dbReference type="Proteomes" id="UP001232063"/>
    </source>
</evidence>
<dbReference type="InterPro" id="IPR050272">
    <property type="entry name" value="Isochorismatase-like_hydrls"/>
</dbReference>
<name>A0AAE3UBU9_9BACT</name>